<feature type="chain" id="PRO_5047264884" description="DUF1311 domain-containing protein" evidence="1">
    <location>
        <begin position="27"/>
        <end position="193"/>
    </location>
</feature>
<name>A0ABW0SEI5_9RHOB</name>
<keyword evidence="1" id="KW-0732">Signal</keyword>
<reference evidence="3" key="1">
    <citation type="journal article" date="2019" name="Int. J. Syst. Evol. Microbiol.">
        <title>The Global Catalogue of Microorganisms (GCM) 10K type strain sequencing project: providing services to taxonomists for standard genome sequencing and annotation.</title>
        <authorList>
            <consortium name="The Broad Institute Genomics Platform"/>
            <consortium name="The Broad Institute Genome Sequencing Center for Infectious Disease"/>
            <person name="Wu L."/>
            <person name="Ma J."/>
        </authorList>
    </citation>
    <scope>NUCLEOTIDE SEQUENCE [LARGE SCALE GENOMIC DNA]</scope>
    <source>
        <strain evidence="3">KACC 11588</strain>
    </source>
</reference>
<evidence type="ECO:0000313" key="2">
    <source>
        <dbReference type="EMBL" id="MFC5567403.1"/>
    </source>
</evidence>
<accession>A0ABW0SEI5</accession>
<protein>
    <recommendedName>
        <fullName evidence="4">DUF1311 domain-containing protein</fullName>
    </recommendedName>
</protein>
<keyword evidence="3" id="KW-1185">Reference proteome</keyword>
<comment type="caution">
    <text evidence="2">The sequence shown here is derived from an EMBL/GenBank/DDBJ whole genome shotgun (WGS) entry which is preliminary data.</text>
</comment>
<evidence type="ECO:0000313" key="3">
    <source>
        <dbReference type="Proteomes" id="UP001596056"/>
    </source>
</evidence>
<organism evidence="2 3">
    <name type="scientific">Rubellimicrobium aerolatum</name>
    <dbReference type="NCBI Taxonomy" id="490979"/>
    <lineage>
        <taxon>Bacteria</taxon>
        <taxon>Pseudomonadati</taxon>
        <taxon>Pseudomonadota</taxon>
        <taxon>Alphaproteobacteria</taxon>
        <taxon>Rhodobacterales</taxon>
        <taxon>Roseobacteraceae</taxon>
        <taxon>Rubellimicrobium</taxon>
    </lineage>
</organism>
<evidence type="ECO:0000256" key="1">
    <source>
        <dbReference type="SAM" id="SignalP"/>
    </source>
</evidence>
<dbReference type="RefSeq" id="WP_209841965.1">
    <property type="nucleotide sequence ID" value="NZ_JAGGJP010000013.1"/>
</dbReference>
<gene>
    <name evidence="2" type="ORF">ACFPOC_13400</name>
</gene>
<feature type="signal peptide" evidence="1">
    <location>
        <begin position="1"/>
        <end position="26"/>
    </location>
</feature>
<sequence length="193" mass="21268">MMGRLRFPTAAITVIALSGALAYRLAAQETPEEPPASEATPELIFPEITSPAPPPMTEEEAARVLGVDEDGAADVLDLTPPDLSAPRSARAYRTCPDREERPAWIEELKGWDSIRGLVISEIYQARVYEKIVATGDCSCANKAPPWDAAEAEYQENYAAISNQGLREVRDEFQTLSGNLYKDARRICRAQGNW</sequence>
<proteinExistence type="predicted"/>
<dbReference type="Proteomes" id="UP001596056">
    <property type="component" value="Unassembled WGS sequence"/>
</dbReference>
<evidence type="ECO:0008006" key="4">
    <source>
        <dbReference type="Google" id="ProtNLM"/>
    </source>
</evidence>
<dbReference type="EMBL" id="JBHSNA010000014">
    <property type="protein sequence ID" value="MFC5567403.1"/>
    <property type="molecule type" value="Genomic_DNA"/>
</dbReference>